<dbReference type="Gene3D" id="3.30.1490.10">
    <property type="match status" value="1"/>
</dbReference>
<gene>
    <name evidence="4" type="ORF">SISSUDRAFT_641958</name>
</gene>
<evidence type="ECO:0000256" key="3">
    <source>
        <dbReference type="ARBA" id="ARBA00023274"/>
    </source>
</evidence>
<keyword evidence="3" id="KW-0687">Ribonucleoprotein</keyword>
<proteinExistence type="inferred from homology"/>
<dbReference type="SUPFAM" id="SSF56047">
    <property type="entry name" value="Ribosomal protein S8"/>
    <property type="match status" value="1"/>
</dbReference>
<accession>A0A166ED22</accession>
<keyword evidence="5" id="KW-1185">Reference proteome</keyword>
<evidence type="ECO:0000313" key="5">
    <source>
        <dbReference type="Proteomes" id="UP000076798"/>
    </source>
</evidence>
<dbReference type="Proteomes" id="UP000076798">
    <property type="component" value="Unassembled WGS sequence"/>
</dbReference>
<reference evidence="4 5" key="1">
    <citation type="journal article" date="2016" name="Mol. Biol. Evol.">
        <title>Comparative Genomics of Early-Diverging Mushroom-Forming Fungi Provides Insights into the Origins of Lignocellulose Decay Capabilities.</title>
        <authorList>
            <person name="Nagy L.G."/>
            <person name="Riley R."/>
            <person name="Tritt A."/>
            <person name="Adam C."/>
            <person name="Daum C."/>
            <person name="Floudas D."/>
            <person name="Sun H."/>
            <person name="Yadav J.S."/>
            <person name="Pangilinan J."/>
            <person name="Larsson K.H."/>
            <person name="Matsuura K."/>
            <person name="Barry K."/>
            <person name="Labutti K."/>
            <person name="Kuo R."/>
            <person name="Ohm R.A."/>
            <person name="Bhattacharya S.S."/>
            <person name="Shirouzu T."/>
            <person name="Yoshinaga Y."/>
            <person name="Martin F.M."/>
            <person name="Grigoriev I.V."/>
            <person name="Hibbett D.S."/>
        </authorList>
    </citation>
    <scope>NUCLEOTIDE SEQUENCE [LARGE SCALE GENOMIC DNA]</scope>
    <source>
        <strain evidence="4 5">HHB10207 ss-3</strain>
    </source>
</reference>
<dbReference type="InterPro" id="IPR035987">
    <property type="entry name" value="Ribosomal_uS8_sf"/>
</dbReference>
<sequence>MLSSWVYIHAAAESARTQPGCLESKASRSAQRGWWRRQKKKLSATAPSTLMLPHDLCSKVYQAFRARHNRIAVNHSVQNLAILSILLRHGFILNVTRGTLREPDPVKFIEAVPHEQRIWADLKYRDDRAVLNMMELVSKPSKRIFMDVDELRRLCSGRRVQKVTPLEMGEIAVVKTKSKEFEWLEAREALQLNLPGEVICRAR</sequence>
<evidence type="ECO:0000256" key="1">
    <source>
        <dbReference type="ARBA" id="ARBA00006471"/>
    </source>
</evidence>
<dbReference type="STRING" id="1314776.A0A166ED22"/>
<organism evidence="4 5">
    <name type="scientific">Sistotremastrum suecicum HHB10207 ss-3</name>
    <dbReference type="NCBI Taxonomy" id="1314776"/>
    <lineage>
        <taxon>Eukaryota</taxon>
        <taxon>Fungi</taxon>
        <taxon>Dikarya</taxon>
        <taxon>Basidiomycota</taxon>
        <taxon>Agaricomycotina</taxon>
        <taxon>Agaricomycetes</taxon>
        <taxon>Sistotremastrales</taxon>
        <taxon>Sistotremastraceae</taxon>
        <taxon>Sistotremastrum</taxon>
    </lineage>
</organism>
<protein>
    <submittedName>
        <fullName evidence="4">Ribosomal protein S8</fullName>
    </submittedName>
</protein>
<comment type="similarity">
    <text evidence="1">Belongs to the universal ribosomal protein uS8 family.</text>
</comment>
<dbReference type="AlphaFoldDB" id="A0A166ED22"/>
<dbReference type="GO" id="GO:1990904">
    <property type="term" value="C:ribonucleoprotein complex"/>
    <property type="evidence" value="ECO:0007669"/>
    <property type="project" value="UniProtKB-KW"/>
</dbReference>
<dbReference type="InterPro" id="IPR000630">
    <property type="entry name" value="Ribosomal_uS8"/>
</dbReference>
<dbReference type="GO" id="GO:0003735">
    <property type="term" value="F:structural constituent of ribosome"/>
    <property type="evidence" value="ECO:0007669"/>
    <property type="project" value="InterPro"/>
</dbReference>
<evidence type="ECO:0000313" key="4">
    <source>
        <dbReference type="EMBL" id="KZT39456.1"/>
    </source>
</evidence>
<keyword evidence="2 4" id="KW-0689">Ribosomal protein</keyword>
<name>A0A166ED22_9AGAM</name>
<dbReference type="OrthoDB" id="409928at2759"/>
<dbReference type="GO" id="GO:0005840">
    <property type="term" value="C:ribosome"/>
    <property type="evidence" value="ECO:0007669"/>
    <property type="project" value="UniProtKB-KW"/>
</dbReference>
<dbReference type="Gene3D" id="3.30.1370.30">
    <property type="match status" value="1"/>
</dbReference>
<evidence type="ECO:0000256" key="2">
    <source>
        <dbReference type="ARBA" id="ARBA00022980"/>
    </source>
</evidence>
<dbReference type="GO" id="GO:0006412">
    <property type="term" value="P:translation"/>
    <property type="evidence" value="ECO:0007669"/>
    <property type="project" value="InterPro"/>
</dbReference>
<dbReference type="EMBL" id="KV428046">
    <property type="protein sequence ID" value="KZT39456.1"/>
    <property type="molecule type" value="Genomic_DNA"/>
</dbReference>
<dbReference type="Pfam" id="PF00410">
    <property type="entry name" value="Ribosomal_S8"/>
    <property type="match status" value="1"/>
</dbReference>